<dbReference type="SUPFAM" id="SSF75005">
    <property type="entry name" value="Arabinanase/levansucrase/invertase"/>
    <property type="match status" value="1"/>
</dbReference>
<keyword evidence="4 6" id="KW-0326">Glycosidase</keyword>
<dbReference type="Pfam" id="PF04616">
    <property type="entry name" value="Glyco_hydro_43"/>
    <property type="match status" value="1"/>
</dbReference>
<dbReference type="GO" id="GO:0005975">
    <property type="term" value="P:carbohydrate metabolic process"/>
    <property type="evidence" value="ECO:0007669"/>
    <property type="project" value="InterPro"/>
</dbReference>
<keyword evidence="2 7" id="KW-0732">Signal</keyword>
<evidence type="ECO:0000256" key="4">
    <source>
        <dbReference type="ARBA" id="ARBA00023295"/>
    </source>
</evidence>
<comment type="caution">
    <text evidence="9">The sequence shown here is derived from an EMBL/GenBank/DDBJ whole genome shotgun (WGS) entry which is preliminary data.</text>
</comment>
<reference evidence="9 10" key="1">
    <citation type="submission" date="2018-07" db="EMBL/GenBank/DDBJ databases">
        <title>Streptomyces species from bats.</title>
        <authorList>
            <person name="Dunlap C."/>
        </authorList>
    </citation>
    <scope>NUCLEOTIDE SEQUENCE [LARGE SCALE GENOMIC DNA]</scope>
    <source>
        <strain evidence="9 10">AC230</strain>
    </source>
</reference>
<dbReference type="Gene3D" id="2.115.10.20">
    <property type="entry name" value="Glycosyl hydrolase domain, family 43"/>
    <property type="match status" value="1"/>
</dbReference>
<feature type="site" description="Important for catalytic activity, responsible for pKa modulation of the active site Glu and correct orientation of both the proton donor and substrate" evidence="5">
    <location>
        <position position="159"/>
    </location>
</feature>
<evidence type="ECO:0000256" key="2">
    <source>
        <dbReference type="ARBA" id="ARBA00022729"/>
    </source>
</evidence>
<dbReference type="PANTHER" id="PTHR43817:SF1">
    <property type="entry name" value="HYDROLASE, FAMILY 43, PUTATIVE (AFU_ORTHOLOGUE AFUA_3G01660)-RELATED"/>
    <property type="match status" value="1"/>
</dbReference>
<dbReference type="CDD" id="cd18820">
    <property type="entry name" value="GH43_LbAraf43-like"/>
    <property type="match status" value="1"/>
</dbReference>
<evidence type="ECO:0000256" key="5">
    <source>
        <dbReference type="PIRSR" id="PIRSR606710-2"/>
    </source>
</evidence>
<dbReference type="Gene3D" id="2.80.10.50">
    <property type="match status" value="3"/>
</dbReference>
<feature type="domain" description="Ricin B lectin" evidence="8">
    <location>
        <begin position="433"/>
        <end position="487"/>
    </location>
</feature>
<evidence type="ECO:0000256" key="6">
    <source>
        <dbReference type="RuleBase" id="RU361187"/>
    </source>
</evidence>
<dbReference type="PANTHER" id="PTHR43817">
    <property type="entry name" value="GLYCOSYL HYDROLASE"/>
    <property type="match status" value="1"/>
</dbReference>
<organism evidence="9 10">
    <name type="scientific">Streptomyces corynorhini</name>
    <dbReference type="NCBI Taxonomy" id="2282652"/>
    <lineage>
        <taxon>Bacteria</taxon>
        <taxon>Bacillati</taxon>
        <taxon>Actinomycetota</taxon>
        <taxon>Actinomycetes</taxon>
        <taxon>Kitasatosporales</taxon>
        <taxon>Streptomycetaceae</taxon>
        <taxon>Streptomyces</taxon>
    </lineage>
</organism>
<dbReference type="PROSITE" id="PS50231">
    <property type="entry name" value="RICIN_B_LECTIN"/>
    <property type="match status" value="1"/>
</dbReference>
<gene>
    <name evidence="9" type="ORF">DVH02_21580</name>
</gene>
<evidence type="ECO:0000256" key="1">
    <source>
        <dbReference type="ARBA" id="ARBA00009865"/>
    </source>
</evidence>
<dbReference type="Proteomes" id="UP000253741">
    <property type="component" value="Unassembled WGS sequence"/>
</dbReference>
<feature type="chain" id="PRO_5016563123" evidence="7">
    <location>
        <begin position="33"/>
        <end position="489"/>
    </location>
</feature>
<dbReference type="InterPro" id="IPR023296">
    <property type="entry name" value="Glyco_hydro_beta-prop_sf"/>
</dbReference>
<sequence>MSRTERQPALLIAVLLVVLAGLVAAVAPTAGAAEGRPYTNPVKDRKGADPWIEFYDGDYYLITTSWTSELTMRKSPTLAGLATAPSVQVWSDSTSSRCCNMGAPEIHFRDGRWYLYYVAGQGIADYNPTQRVHVLESAGSDPMGPYTYRNQLGATRILDAGLLTLNGSLYLLGSASGGGTRNLVIAPMSNPYTLSGGFSTISTPTYGWERSGGTVNEAPEVIQHAGKTFVVYSASGCWTPDHRLGRLTFTGTDPLSASSWTKKSTPVFGRSDAAGVYGPGHNGFFTSPDGTENWIVYHANNSASGGCDNGRTTRAQKFTWNADGTPDLGTPLALGTTRPGPSGESAATPTGYTLVNRDSGKCLEVEGGSAADGAHVIQWSCDGGTNQRWRVEDLGNDTSRLVNAASGKVLDTADCSVVDGAELRQSSWLNNLCQAYRFVVTDRGGWIRLVNARSGKVADVENCSTADGADVRQWSWLGNACQQWQLRPV</sequence>
<proteinExistence type="inferred from homology"/>
<evidence type="ECO:0000259" key="8">
    <source>
        <dbReference type="Pfam" id="PF14200"/>
    </source>
</evidence>
<feature type="domain" description="Ricin B lectin" evidence="8">
    <location>
        <begin position="350"/>
        <end position="425"/>
    </location>
</feature>
<keyword evidence="10" id="KW-1185">Reference proteome</keyword>
<dbReference type="Pfam" id="PF14200">
    <property type="entry name" value="RicinB_lectin_2"/>
    <property type="match status" value="2"/>
</dbReference>
<dbReference type="EMBL" id="QQNA01000175">
    <property type="protein sequence ID" value="RDG36152.1"/>
    <property type="molecule type" value="Genomic_DNA"/>
</dbReference>
<dbReference type="AlphaFoldDB" id="A0A370B662"/>
<name>A0A370B662_9ACTN</name>
<dbReference type="InterPro" id="IPR000772">
    <property type="entry name" value="Ricin_B_lectin"/>
</dbReference>
<dbReference type="GO" id="GO:0004553">
    <property type="term" value="F:hydrolase activity, hydrolyzing O-glycosyl compounds"/>
    <property type="evidence" value="ECO:0007669"/>
    <property type="project" value="InterPro"/>
</dbReference>
<evidence type="ECO:0000313" key="9">
    <source>
        <dbReference type="EMBL" id="RDG36152.1"/>
    </source>
</evidence>
<protein>
    <submittedName>
        <fullName evidence="9">Hydrolase</fullName>
    </submittedName>
</protein>
<evidence type="ECO:0000256" key="7">
    <source>
        <dbReference type="SAM" id="SignalP"/>
    </source>
</evidence>
<dbReference type="CDD" id="cd00161">
    <property type="entry name" value="beta-trefoil_Ricin-like"/>
    <property type="match status" value="1"/>
</dbReference>
<comment type="similarity">
    <text evidence="1 6">Belongs to the glycosyl hydrolase 43 family.</text>
</comment>
<dbReference type="RefSeq" id="WP_114625478.1">
    <property type="nucleotide sequence ID" value="NZ_QQNA01000175.1"/>
</dbReference>
<accession>A0A370B662</accession>
<dbReference type="OrthoDB" id="177947at2"/>
<keyword evidence="3 6" id="KW-0378">Hydrolase</keyword>
<dbReference type="InterPro" id="IPR035992">
    <property type="entry name" value="Ricin_B-like_lectins"/>
</dbReference>
<dbReference type="SUPFAM" id="SSF50370">
    <property type="entry name" value="Ricin B-like lectins"/>
    <property type="match status" value="1"/>
</dbReference>
<dbReference type="InterPro" id="IPR006710">
    <property type="entry name" value="Glyco_hydro_43"/>
</dbReference>
<feature type="signal peptide" evidence="7">
    <location>
        <begin position="1"/>
        <end position="32"/>
    </location>
</feature>
<evidence type="ECO:0000256" key="3">
    <source>
        <dbReference type="ARBA" id="ARBA00022801"/>
    </source>
</evidence>
<evidence type="ECO:0000313" key="10">
    <source>
        <dbReference type="Proteomes" id="UP000253741"/>
    </source>
</evidence>